<reference evidence="2 3" key="1">
    <citation type="submission" date="2020-07" db="EMBL/GenBank/DDBJ databases">
        <title>Sequencing the genomes of 1000 actinobacteria strains.</title>
        <authorList>
            <person name="Klenk H.-P."/>
        </authorList>
    </citation>
    <scope>NUCLEOTIDE SEQUENCE [LARGE SCALE GENOMIC DNA]</scope>
    <source>
        <strain evidence="2 3">DSM 26474</strain>
    </source>
</reference>
<dbReference type="EMBL" id="JACCBM010000001">
    <property type="protein sequence ID" value="NYD70165.1"/>
    <property type="molecule type" value="Genomic_DNA"/>
</dbReference>
<sequence length="336" mass="37141">MPPRPSSSRSSCVHPIDISDGRTVRCGSRLKHRCSPCAELYRGDWAAIARSGVFEDPAAHYKFFLLTLTAPSFGPVHRVSSAGRPCPCGSRHDGNDSDLLGTPLDVQTYDYLGQVSWNRDSGLLWDRTRRRLRDRWDSLEYFVVREWQARGVLHVHALVRIARSECPSEAELLTSARSATATSAVDGVIVQWGAQAACDTFRVGAAGAKAIWYMAKALNYVLKDLARAGLSDRGRSWVHIARLNAAARAMRCESSCYPPDCMSRVHQRFGSRSHVASASRATARRTGWSFTALTRSRQRTLRSEWAQKMACVADERRAGESRPADESAAPTLSDTG</sequence>
<proteinExistence type="predicted"/>
<organism evidence="2 3">
    <name type="scientific">Herbiconiux flava</name>
    <dbReference type="NCBI Taxonomy" id="881268"/>
    <lineage>
        <taxon>Bacteria</taxon>
        <taxon>Bacillati</taxon>
        <taxon>Actinomycetota</taxon>
        <taxon>Actinomycetes</taxon>
        <taxon>Micrococcales</taxon>
        <taxon>Microbacteriaceae</taxon>
        <taxon>Herbiconiux</taxon>
    </lineage>
</organism>
<dbReference type="Proteomes" id="UP000549913">
    <property type="component" value="Unassembled WGS sequence"/>
</dbReference>
<protein>
    <recommendedName>
        <fullName evidence="4">Replication initiation protein</fullName>
    </recommendedName>
</protein>
<feature type="compositionally biased region" description="Basic and acidic residues" evidence="1">
    <location>
        <begin position="314"/>
        <end position="325"/>
    </location>
</feature>
<evidence type="ECO:0000313" key="3">
    <source>
        <dbReference type="Proteomes" id="UP000549913"/>
    </source>
</evidence>
<evidence type="ECO:0000313" key="2">
    <source>
        <dbReference type="EMBL" id="NYD70165.1"/>
    </source>
</evidence>
<evidence type="ECO:0008006" key="4">
    <source>
        <dbReference type="Google" id="ProtNLM"/>
    </source>
</evidence>
<accession>A0A852SMX5</accession>
<dbReference type="AlphaFoldDB" id="A0A852SMX5"/>
<evidence type="ECO:0000256" key="1">
    <source>
        <dbReference type="SAM" id="MobiDB-lite"/>
    </source>
</evidence>
<keyword evidence="3" id="KW-1185">Reference proteome</keyword>
<comment type="caution">
    <text evidence="2">The sequence shown here is derived from an EMBL/GenBank/DDBJ whole genome shotgun (WGS) entry which is preliminary data.</text>
</comment>
<dbReference type="InterPro" id="IPR046828">
    <property type="entry name" value="RepSA"/>
</dbReference>
<dbReference type="RefSeq" id="WP_373877390.1">
    <property type="nucleotide sequence ID" value="NZ_BSEW01000001.1"/>
</dbReference>
<feature type="region of interest" description="Disordered" evidence="1">
    <location>
        <begin position="314"/>
        <end position="336"/>
    </location>
</feature>
<name>A0A852SMX5_9MICO</name>
<gene>
    <name evidence="2" type="ORF">BJ984_001323</name>
</gene>
<dbReference type="Pfam" id="PF20199">
    <property type="entry name" value="RepSA"/>
    <property type="match status" value="1"/>
</dbReference>